<evidence type="ECO:0000256" key="1">
    <source>
        <dbReference type="SAM" id="MobiDB-lite"/>
    </source>
</evidence>
<name>A0ABQ9Z7Q9_9CRUS</name>
<evidence type="ECO:0000313" key="3">
    <source>
        <dbReference type="Proteomes" id="UP001234178"/>
    </source>
</evidence>
<keyword evidence="3" id="KW-1185">Reference proteome</keyword>
<accession>A0ABQ9Z7Q9</accession>
<organism evidence="2 3">
    <name type="scientific">Daphnia magna</name>
    <dbReference type="NCBI Taxonomy" id="35525"/>
    <lineage>
        <taxon>Eukaryota</taxon>
        <taxon>Metazoa</taxon>
        <taxon>Ecdysozoa</taxon>
        <taxon>Arthropoda</taxon>
        <taxon>Crustacea</taxon>
        <taxon>Branchiopoda</taxon>
        <taxon>Diplostraca</taxon>
        <taxon>Cladocera</taxon>
        <taxon>Anomopoda</taxon>
        <taxon>Daphniidae</taxon>
        <taxon>Daphnia</taxon>
    </lineage>
</organism>
<evidence type="ECO:0000313" key="2">
    <source>
        <dbReference type="EMBL" id="KAK4008928.1"/>
    </source>
</evidence>
<feature type="region of interest" description="Disordered" evidence="1">
    <location>
        <begin position="77"/>
        <end position="104"/>
    </location>
</feature>
<comment type="caution">
    <text evidence="2">The sequence shown here is derived from an EMBL/GenBank/DDBJ whole genome shotgun (WGS) entry which is preliminary data.</text>
</comment>
<dbReference type="Proteomes" id="UP001234178">
    <property type="component" value="Unassembled WGS sequence"/>
</dbReference>
<reference evidence="2 3" key="1">
    <citation type="journal article" date="2023" name="Nucleic Acids Res.">
        <title>The hologenome of Daphnia magna reveals possible DNA methylation and microbiome-mediated evolution of the host genome.</title>
        <authorList>
            <person name="Chaturvedi A."/>
            <person name="Li X."/>
            <person name="Dhandapani V."/>
            <person name="Marshall H."/>
            <person name="Kissane S."/>
            <person name="Cuenca-Cambronero M."/>
            <person name="Asole G."/>
            <person name="Calvet F."/>
            <person name="Ruiz-Romero M."/>
            <person name="Marangio P."/>
            <person name="Guigo R."/>
            <person name="Rago D."/>
            <person name="Mirbahai L."/>
            <person name="Eastwood N."/>
            <person name="Colbourne J.K."/>
            <person name="Zhou J."/>
            <person name="Mallon E."/>
            <person name="Orsini L."/>
        </authorList>
    </citation>
    <scope>NUCLEOTIDE SEQUENCE [LARGE SCALE GENOMIC DNA]</scope>
    <source>
        <strain evidence="2">LRV0_1</strain>
    </source>
</reference>
<proteinExistence type="predicted"/>
<protein>
    <submittedName>
        <fullName evidence="2">Uncharacterized protein</fullName>
    </submittedName>
</protein>
<sequence length="261" mass="29895">MLGASRRIFKIIRIDFVRHHRPVFPFSPTVATVNYIDSTSLLSCAERKKSKEEMKTTVVTIPIIVVLMAVLTTELLGHPTPDQRSQHHNHRHQHTDPNSGRASRLLYSPRSRSLSNNNVPDMHTALRRLRESQQMAALTERQSNSAGIVNDQQPNEMDGPHMNRSEEDENSLKELCHAKILQKCGSAVIEGFAEADLPLNQKCRIRENFLHCVIKMKRHTCHKRTREDLLLTDEYIRTLRQQILTLLWSARGCVLGMEAPK</sequence>
<gene>
    <name evidence="2" type="ORF">OUZ56_014050</name>
</gene>
<dbReference type="EMBL" id="JAOYFB010000002">
    <property type="protein sequence ID" value="KAK4008928.1"/>
    <property type="molecule type" value="Genomic_DNA"/>
</dbReference>